<dbReference type="InterPro" id="IPR002372">
    <property type="entry name" value="PQQ_rpt_dom"/>
</dbReference>
<dbReference type="Gene3D" id="2.130.10.10">
    <property type="entry name" value="YVTN repeat-like/Quinoprotein amine dehydrogenase"/>
    <property type="match status" value="1"/>
</dbReference>
<protein>
    <submittedName>
        <fullName evidence="2">Transcriptional regulator</fullName>
    </submittedName>
</protein>
<accession>A0AAV3T6J8</accession>
<dbReference type="SMART" id="SM00564">
    <property type="entry name" value="PQQ"/>
    <property type="match status" value="3"/>
</dbReference>
<feature type="domain" description="Pyrrolo-quinoline quinone repeat" evidence="1">
    <location>
        <begin position="33"/>
        <end position="114"/>
    </location>
</feature>
<dbReference type="SUPFAM" id="SSF50998">
    <property type="entry name" value="Quinoprotein alcohol dehydrogenase-like"/>
    <property type="match status" value="1"/>
</dbReference>
<evidence type="ECO:0000313" key="2">
    <source>
        <dbReference type="EMBL" id="GAA0663533.1"/>
    </source>
</evidence>
<reference evidence="2 3" key="1">
    <citation type="journal article" date="2019" name="Int. J. Syst. Evol. Microbiol.">
        <title>The Global Catalogue of Microorganisms (GCM) 10K type strain sequencing project: providing services to taxonomists for standard genome sequencing and annotation.</title>
        <authorList>
            <consortium name="The Broad Institute Genomics Platform"/>
            <consortium name="The Broad Institute Genome Sequencing Center for Infectious Disease"/>
            <person name="Wu L."/>
            <person name="Ma J."/>
        </authorList>
    </citation>
    <scope>NUCLEOTIDE SEQUENCE [LARGE SCALE GENOMIC DNA]</scope>
    <source>
        <strain evidence="2 3">JCM 16328</strain>
    </source>
</reference>
<dbReference type="InterPro" id="IPR011047">
    <property type="entry name" value="Quinoprotein_ADH-like_sf"/>
</dbReference>
<comment type="caution">
    <text evidence="2">The sequence shown here is derived from an EMBL/GenBank/DDBJ whole genome shotgun (WGS) entry which is preliminary data.</text>
</comment>
<sequence length="427" mass="45425">MSSDGRVGGRRDGGEELTVQLGDISPAGTRHMWQRSAVALADELAVVGAAGRLRGVDVNSGAERWSTDLDTEYVVSLATDPAGEAIFAGCRGENGAVAAVDAASGDVLWTYRTAADLGSPQKESLFFLPYVVDVAGDGERFYAAARRYERGGADAAASGDDGVRTFRSAVYAFDPDGSVAWTYRADASTIALDLREGRVAAAYNRCPGDHQCGMVVLDAATGDARLTWDPGTEGQRRVGDAALLDDGGVAVASHGDYRGYRLDERGGIEWSVDLARPTRIGGETLYAYPNHVRATDDTIAFVTGNTYPEEGREAEGRHPDEHSIAVFDADGIPRWRASVGGWVSELAAAGDRIATPCAQHFRDRDPGAHGLQLFGLREGSVDEVGLDGVGTACALDEERVAVIEEPVEYHDGDAVRGSHRVRVLPRQ</sequence>
<dbReference type="RefSeq" id="WP_343772293.1">
    <property type="nucleotide sequence ID" value="NZ_BAAADV010000001.1"/>
</dbReference>
<gene>
    <name evidence="2" type="ORF">GCM10009020_05260</name>
</gene>
<name>A0AAV3T6J8_9EURY</name>
<dbReference type="InterPro" id="IPR015943">
    <property type="entry name" value="WD40/YVTN_repeat-like_dom_sf"/>
</dbReference>
<dbReference type="InterPro" id="IPR018391">
    <property type="entry name" value="PQQ_b-propeller_rpt"/>
</dbReference>
<organism evidence="2 3">
    <name type="scientific">Natronoarchaeum mannanilyticum</name>
    <dbReference type="NCBI Taxonomy" id="926360"/>
    <lineage>
        <taxon>Archaea</taxon>
        <taxon>Methanobacteriati</taxon>
        <taxon>Methanobacteriota</taxon>
        <taxon>Stenosarchaea group</taxon>
        <taxon>Halobacteria</taxon>
        <taxon>Halobacteriales</taxon>
        <taxon>Natronoarchaeaceae</taxon>
    </lineage>
</organism>
<dbReference type="Proteomes" id="UP001500420">
    <property type="component" value="Unassembled WGS sequence"/>
</dbReference>
<evidence type="ECO:0000259" key="1">
    <source>
        <dbReference type="Pfam" id="PF13360"/>
    </source>
</evidence>
<keyword evidence="3" id="KW-1185">Reference proteome</keyword>
<dbReference type="EMBL" id="BAAADV010000001">
    <property type="protein sequence ID" value="GAA0663533.1"/>
    <property type="molecule type" value="Genomic_DNA"/>
</dbReference>
<proteinExistence type="predicted"/>
<dbReference type="AlphaFoldDB" id="A0AAV3T6J8"/>
<evidence type="ECO:0000313" key="3">
    <source>
        <dbReference type="Proteomes" id="UP001500420"/>
    </source>
</evidence>
<dbReference type="Pfam" id="PF13360">
    <property type="entry name" value="PQQ_2"/>
    <property type="match status" value="1"/>
</dbReference>